<sequence>MNNVNKNQQIQIKDQKYIGQKLIEKQSTEKININKVFSDQNQSQTAQINVQSIFDNLKILLQDLRKKQIQIQQYVQKEIQEMNQNLNFAKSQLEKVIQLIQKQILEENITQAEVNIQKQIILNSSQIQVQQQKILNLNNQKLQPQQSDSSTISQSKSKIFMPGGKMLQKFSQTSNNFNSQNLQKSNSNEKKDYLTSSMLYKGSLKFKFVESQHDQINPQIQEKNINQVVNQKETNYFNNSQKNDNKNKNLFETEYFQVRSVCYNCQKYIESDSIQTPCLHFYHQACLIELYQIQLESYLDSKQIICICQRKLSQLFFKQILNVNLEQLFSKQIILIKNQLKNKINQCVKCQFFWIKGFYDQYITNCQICGQIGIIIKQ</sequence>
<evidence type="ECO:0000256" key="1">
    <source>
        <dbReference type="SAM" id="Coils"/>
    </source>
</evidence>
<accession>A0A8S1PH53</accession>
<gene>
    <name evidence="2" type="ORF">PSON_ATCC_30995.1.T0780125</name>
</gene>
<protein>
    <recommendedName>
        <fullName evidence="4">RING-type domain-containing protein</fullName>
    </recommendedName>
</protein>
<dbReference type="EMBL" id="CAJJDN010000078">
    <property type="protein sequence ID" value="CAD8102640.1"/>
    <property type="molecule type" value="Genomic_DNA"/>
</dbReference>
<dbReference type="OrthoDB" id="10373449at2759"/>
<reference evidence="2" key="1">
    <citation type="submission" date="2021-01" db="EMBL/GenBank/DDBJ databases">
        <authorList>
            <consortium name="Genoscope - CEA"/>
            <person name="William W."/>
        </authorList>
    </citation>
    <scope>NUCLEOTIDE SEQUENCE</scope>
</reference>
<dbReference type="AlphaFoldDB" id="A0A8S1PH53"/>
<evidence type="ECO:0000313" key="3">
    <source>
        <dbReference type="Proteomes" id="UP000692954"/>
    </source>
</evidence>
<evidence type="ECO:0000313" key="2">
    <source>
        <dbReference type="EMBL" id="CAD8102640.1"/>
    </source>
</evidence>
<organism evidence="2 3">
    <name type="scientific">Paramecium sonneborni</name>
    <dbReference type="NCBI Taxonomy" id="65129"/>
    <lineage>
        <taxon>Eukaryota</taxon>
        <taxon>Sar</taxon>
        <taxon>Alveolata</taxon>
        <taxon>Ciliophora</taxon>
        <taxon>Intramacronucleata</taxon>
        <taxon>Oligohymenophorea</taxon>
        <taxon>Peniculida</taxon>
        <taxon>Parameciidae</taxon>
        <taxon>Paramecium</taxon>
    </lineage>
</organism>
<keyword evidence="1" id="KW-0175">Coiled coil</keyword>
<name>A0A8S1PH53_9CILI</name>
<proteinExistence type="predicted"/>
<keyword evidence="3" id="KW-1185">Reference proteome</keyword>
<evidence type="ECO:0008006" key="4">
    <source>
        <dbReference type="Google" id="ProtNLM"/>
    </source>
</evidence>
<dbReference type="Proteomes" id="UP000692954">
    <property type="component" value="Unassembled WGS sequence"/>
</dbReference>
<comment type="caution">
    <text evidence="2">The sequence shown here is derived from an EMBL/GenBank/DDBJ whole genome shotgun (WGS) entry which is preliminary data.</text>
</comment>
<feature type="coiled-coil region" evidence="1">
    <location>
        <begin position="57"/>
        <end position="99"/>
    </location>
</feature>